<sequence>MGLTVELGAQGYFWHLDDDAARVPAAIAAIEWLVAEGFTSRLRELVLDRRTGEQRVYEVARDADEVRRRWLPDAEAAPIIESVRDLRARIGGSSISLPFGEDLGIECPRFAVVADGPNRSFWKVIPPWAEWRGAGFLGPLEGCYFGHDAADPGLRGLQHAARELVSGAKAHRLLLSAS</sequence>
<reference evidence="1 2" key="1">
    <citation type="submission" date="2015-03" db="EMBL/GenBank/DDBJ databases">
        <title>Genome assembly of Sandaracinus amylolyticus DSM 53668.</title>
        <authorList>
            <person name="Sharma G."/>
            <person name="Subramanian S."/>
        </authorList>
    </citation>
    <scope>NUCLEOTIDE SEQUENCE [LARGE SCALE GENOMIC DNA]</scope>
    <source>
        <strain evidence="1 2">DSM 53668</strain>
    </source>
</reference>
<dbReference type="RefSeq" id="WP_053230884.1">
    <property type="nucleotide sequence ID" value="NZ_CP011125.1"/>
</dbReference>
<evidence type="ECO:0000313" key="1">
    <source>
        <dbReference type="EMBL" id="AKF03423.1"/>
    </source>
</evidence>
<proteinExistence type="predicted"/>
<evidence type="ECO:0000313" key="2">
    <source>
        <dbReference type="Proteomes" id="UP000034883"/>
    </source>
</evidence>
<dbReference type="Proteomes" id="UP000034883">
    <property type="component" value="Chromosome"/>
</dbReference>
<organism evidence="1 2">
    <name type="scientific">Sandaracinus amylolyticus</name>
    <dbReference type="NCBI Taxonomy" id="927083"/>
    <lineage>
        <taxon>Bacteria</taxon>
        <taxon>Pseudomonadati</taxon>
        <taxon>Myxococcota</taxon>
        <taxon>Polyangia</taxon>
        <taxon>Polyangiales</taxon>
        <taxon>Sandaracinaceae</taxon>
        <taxon>Sandaracinus</taxon>
    </lineage>
</organism>
<keyword evidence="2" id="KW-1185">Reference proteome</keyword>
<accession>A0A0F6VZ99</accession>
<gene>
    <name evidence="1" type="ORF">DB32_000572</name>
</gene>
<protein>
    <submittedName>
        <fullName evidence="1">Uncharacterized protein</fullName>
    </submittedName>
</protein>
<dbReference type="STRING" id="927083.DB32_000572"/>
<name>A0A0F6VZ99_9BACT</name>
<dbReference type="EMBL" id="CP011125">
    <property type="protein sequence ID" value="AKF03423.1"/>
    <property type="molecule type" value="Genomic_DNA"/>
</dbReference>
<dbReference type="KEGG" id="samy:DB32_000572"/>
<dbReference type="AlphaFoldDB" id="A0A0F6VZ99"/>